<feature type="compositionally biased region" description="Low complexity" evidence="1">
    <location>
        <begin position="288"/>
        <end position="297"/>
    </location>
</feature>
<organism evidence="2 3">
    <name type="scientific">Candolleomyces aberdarensis</name>
    <dbReference type="NCBI Taxonomy" id="2316362"/>
    <lineage>
        <taxon>Eukaryota</taxon>
        <taxon>Fungi</taxon>
        <taxon>Dikarya</taxon>
        <taxon>Basidiomycota</taxon>
        <taxon>Agaricomycotina</taxon>
        <taxon>Agaricomycetes</taxon>
        <taxon>Agaricomycetidae</taxon>
        <taxon>Agaricales</taxon>
        <taxon>Agaricineae</taxon>
        <taxon>Psathyrellaceae</taxon>
        <taxon>Candolleomyces</taxon>
    </lineage>
</organism>
<comment type="caution">
    <text evidence="2">The sequence shown here is derived from an EMBL/GenBank/DDBJ whole genome shotgun (WGS) entry which is preliminary data.</text>
</comment>
<feature type="compositionally biased region" description="Low complexity" evidence="1">
    <location>
        <begin position="407"/>
        <end position="419"/>
    </location>
</feature>
<evidence type="ECO:0000313" key="2">
    <source>
        <dbReference type="EMBL" id="RXW20007.1"/>
    </source>
</evidence>
<feature type="compositionally biased region" description="Basic and acidic residues" evidence="1">
    <location>
        <begin position="855"/>
        <end position="865"/>
    </location>
</feature>
<dbReference type="Proteomes" id="UP000290288">
    <property type="component" value="Unassembled WGS sequence"/>
</dbReference>
<feature type="compositionally biased region" description="Low complexity" evidence="1">
    <location>
        <begin position="732"/>
        <end position="741"/>
    </location>
</feature>
<feature type="compositionally biased region" description="Low complexity" evidence="1">
    <location>
        <begin position="554"/>
        <end position="573"/>
    </location>
</feature>
<evidence type="ECO:0000313" key="3">
    <source>
        <dbReference type="Proteomes" id="UP000290288"/>
    </source>
</evidence>
<dbReference type="PANTHER" id="PTHR48148:SF2">
    <property type="entry name" value="PA14 DOMAIN-CONTAINING PROTEIN"/>
    <property type="match status" value="1"/>
</dbReference>
<feature type="compositionally biased region" description="Basic and acidic residues" evidence="1">
    <location>
        <begin position="631"/>
        <end position="642"/>
    </location>
</feature>
<keyword evidence="3" id="KW-1185">Reference proteome</keyword>
<sequence>MAVSTPSLSPSSPLSVFNDQQSPPPPPPPYPAEAPRSVRAHGENRLDLLSEEDADALLSPLSPEWGTTALTATNTAAAAARHGILGLPTHHQNIEQPHHLPTSTLLPPSSTLSPLNSPSQPLGDFDELLVSIGSDRRGSQYHEQPDDLWDNVGEEDDDDGFPPFLNLSIFDAAHDDLMSASTSASTARPILPLLDIPLPRSGATTAATRSRASSRSRSRSPLWEYPPLPRSSTPSVLGVRDHGDDIDEDDDVDRVGGEDDAHIPLDGQDEDSEFIVSPPSSGPPDTPSTPTDLPVLPFLSLFDDDDEDGEDFIPISQKRRTQHDTEDVVSIPGYFPHPTSPSIAVHPSIPPPFEHEDQHRDLVQQLQLRDSPRSRPESPNSRKEEDWLHYPPSPSAAFLSLPPPLAPLSSSTSPLLLPHASPRPALLQLSFEDEGDFGLGELSGVASPPFSPDNNGLRLLLHNSPPRSPPHPSTGPTAVSSSATSPTRSPSPEFYDNLLMDLGVEQVGEYAEEVKKLVELQKRALEAERVAREREGLVMAALQARRGVRLAASTFSSDASSSTPPASDKPTASLLESASTMSEDDQKAQETEEMVILQRAAVEARSVARRERERAKEVGMLLKLKLGEVLSEERENDTRMDTEDTTTPTTIIENAKDTDTPAPQLVMSSRTSPLPESASTSTLPLSSESTPTPPPTPTTAITTIPPKTSSHPRMASIAQLVAKMFLSRHEASPSSTSISIPTLPPPPTAISPPSTTTEVTVTSSSSAPSSASTGPSPVSSILRSSSSPSPGSSSKYRNLWLKGLAGSSMIGRLGGNDRFLQSQLQQRYQFLRSSPLARNASSIDDDDNDGGPDGADERDREERDIGGGFEALRRPIMWGMDLGEDEGVGLLPAL</sequence>
<feature type="compositionally biased region" description="Basic and acidic residues" evidence="1">
    <location>
        <begin position="353"/>
        <end position="362"/>
    </location>
</feature>
<dbReference type="STRING" id="2316362.A0A4Q2DJF7"/>
<dbReference type="EMBL" id="SDEE01000171">
    <property type="protein sequence ID" value="RXW20007.1"/>
    <property type="molecule type" value="Genomic_DNA"/>
</dbReference>
<feature type="region of interest" description="Disordered" evidence="1">
    <location>
        <begin position="437"/>
        <end position="494"/>
    </location>
</feature>
<name>A0A4Q2DJF7_9AGAR</name>
<proteinExistence type="predicted"/>
<feature type="compositionally biased region" description="Acidic residues" evidence="1">
    <location>
        <begin position="302"/>
        <end position="311"/>
    </location>
</feature>
<feature type="compositionally biased region" description="Acidic residues" evidence="1">
    <location>
        <begin position="843"/>
        <end position="854"/>
    </location>
</feature>
<feature type="region of interest" description="Disordered" evidence="1">
    <location>
        <begin position="554"/>
        <end position="591"/>
    </location>
</feature>
<evidence type="ECO:0000256" key="1">
    <source>
        <dbReference type="SAM" id="MobiDB-lite"/>
    </source>
</evidence>
<feature type="region of interest" description="Disordered" evidence="1">
    <location>
        <begin position="195"/>
        <end position="419"/>
    </location>
</feature>
<dbReference type="PANTHER" id="PTHR48148">
    <property type="entry name" value="KERATINOCYTE PROLINE-RICH PROTEIN"/>
    <property type="match status" value="1"/>
</dbReference>
<feature type="compositionally biased region" description="Basic and acidic residues" evidence="1">
    <location>
        <begin position="253"/>
        <end position="263"/>
    </location>
</feature>
<feature type="compositionally biased region" description="Low complexity" evidence="1">
    <location>
        <begin position="698"/>
        <end position="709"/>
    </location>
</feature>
<reference evidence="2 3" key="1">
    <citation type="submission" date="2019-01" db="EMBL/GenBank/DDBJ databases">
        <title>Draft genome sequence of Psathyrella aberdarensis IHI B618.</title>
        <authorList>
            <person name="Buettner E."/>
            <person name="Kellner H."/>
        </authorList>
    </citation>
    <scope>NUCLEOTIDE SEQUENCE [LARGE SCALE GENOMIC DNA]</scope>
    <source>
        <strain evidence="2 3">IHI B618</strain>
    </source>
</reference>
<dbReference type="AlphaFoldDB" id="A0A4Q2DJF7"/>
<feature type="compositionally biased region" description="Low complexity" evidence="1">
    <location>
        <begin position="195"/>
        <end position="211"/>
    </location>
</feature>
<feature type="compositionally biased region" description="Basic and acidic residues" evidence="1">
    <location>
        <begin position="370"/>
        <end position="388"/>
    </location>
</feature>
<protein>
    <submittedName>
        <fullName evidence="2">Uncharacterized protein</fullName>
    </submittedName>
</protein>
<feature type="compositionally biased region" description="Low complexity" evidence="1">
    <location>
        <begin position="1"/>
        <end position="15"/>
    </location>
</feature>
<feature type="compositionally biased region" description="Low complexity" evidence="1">
    <location>
        <begin position="671"/>
        <end position="690"/>
    </location>
</feature>
<feature type="region of interest" description="Disordered" evidence="1">
    <location>
        <begin position="835"/>
        <end position="868"/>
    </location>
</feature>
<feature type="compositionally biased region" description="Pro residues" evidence="1">
    <location>
        <begin position="22"/>
        <end position="32"/>
    </location>
</feature>
<feature type="compositionally biased region" description="Low complexity" evidence="1">
    <location>
        <begin position="474"/>
        <end position="492"/>
    </location>
</feature>
<feature type="region of interest" description="Disordered" evidence="1">
    <location>
        <begin position="1"/>
        <end position="62"/>
    </location>
</feature>
<feature type="compositionally biased region" description="Low complexity" evidence="1">
    <location>
        <begin position="751"/>
        <end position="794"/>
    </location>
</feature>
<gene>
    <name evidence="2" type="ORF">EST38_g5841</name>
</gene>
<accession>A0A4Q2DJF7</accession>
<feature type="region of interest" description="Disordered" evidence="1">
    <location>
        <begin position="630"/>
        <end position="794"/>
    </location>
</feature>